<name>A0AA88R2W0_9ASTE</name>
<comment type="similarity">
    <text evidence="1">Belongs to the heat shock protein 70 family.</text>
</comment>
<proteinExistence type="inferred from homology"/>
<dbReference type="GO" id="GO:0005524">
    <property type="term" value="F:ATP binding"/>
    <property type="evidence" value="ECO:0007669"/>
    <property type="project" value="UniProtKB-KW"/>
</dbReference>
<dbReference type="AlphaFoldDB" id="A0AA88R2W0"/>
<evidence type="ECO:0000256" key="3">
    <source>
        <dbReference type="ARBA" id="ARBA00022840"/>
    </source>
</evidence>
<dbReference type="EMBL" id="JAVXUO010001677">
    <property type="protein sequence ID" value="KAK2980127.1"/>
    <property type="molecule type" value="Genomic_DNA"/>
</dbReference>
<dbReference type="SUPFAM" id="SSF53067">
    <property type="entry name" value="Actin-like ATPase domain"/>
    <property type="match status" value="1"/>
</dbReference>
<dbReference type="Proteomes" id="UP001187471">
    <property type="component" value="Unassembled WGS sequence"/>
</dbReference>
<organism evidence="5 6">
    <name type="scientific">Escallonia rubra</name>
    <dbReference type="NCBI Taxonomy" id="112253"/>
    <lineage>
        <taxon>Eukaryota</taxon>
        <taxon>Viridiplantae</taxon>
        <taxon>Streptophyta</taxon>
        <taxon>Embryophyta</taxon>
        <taxon>Tracheophyta</taxon>
        <taxon>Spermatophyta</taxon>
        <taxon>Magnoliopsida</taxon>
        <taxon>eudicotyledons</taxon>
        <taxon>Gunneridae</taxon>
        <taxon>Pentapetalae</taxon>
        <taxon>asterids</taxon>
        <taxon>campanulids</taxon>
        <taxon>Escalloniales</taxon>
        <taxon>Escalloniaceae</taxon>
        <taxon>Escallonia</taxon>
    </lineage>
</organism>
<keyword evidence="6" id="KW-1185">Reference proteome</keyword>
<gene>
    <name evidence="5" type="ORF">RJ640_019550</name>
</gene>
<dbReference type="GO" id="GO:0140662">
    <property type="term" value="F:ATP-dependent protein folding chaperone"/>
    <property type="evidence" value="ECO:0007669"/>
    <property type="project" value="InterPro"/>
</dbReference>
<evidence type="ECO:0000313" key="5">
    <source>
        <dbReference type="EMBL" id="KAK2980127.1"/>
    </source>
</evidence>
<accession>A0AA88R2W0</accession>
<keyword evidence="2" id="KW-0547">Nucleotide-binding</keyword>
<dbReference type="InterPro" id="IPR043129">
    <property type="entry name" value="ATPase_NBD"/>
</dbReference>
<evidence type="ECO:0000313" key="6">
    <source>
        <dbReference type="Proteomes" id="UP001187471"/>
    </source>
</evidence>
<dbReference type="FunFam" id="3.30.420.40:FF:000028">
    <property type="entry name" value="heat shock 70 kDa protein-like"/>
    <property type="match status" value="1"/>
</dbReference>
<reference evidence="5" key="1">
    <citation type="submission" date="2022-12" db="EMBL/GenBank/DDBJ databases">
        <title>Draft genome assemblies for two species of Escallonia (Escalloniales).</title>
        <authorList>
            <person name="Chanderbali A."/>
            <person name="Dervinis C."/>
            <person name="Anghel I."/>
            <person name="Soltis D."/>
            <person name="Soltis P."/>
            <person name="Zapata F."/>
        </authorList>
    </citation>
    <scope>NUCLEOTIDE SEQUENCE</scope>
    <source>
        <strain evidence="5">UCBG92.1500</strain>
        <tissue evidence="5">Leaf</tissue>
    </source>
</reference>
<dbReference type="Pfam" id="PF00012">
    <property type="entry name" value="HSP70"/>
    <property type="match status" value="1"/>
</dbReference>
<dbReference type="InterPro" id="IPR013126">
    <property type="entry name" value="Hsp_70_fam"/>
</dbReference>
<keyword evidence="3" id="KW-0067">ATP-binding</keyword>
<evidence type="ECO:0000256" key="1">
    <source>
        <dbReference type="ARBA" id="ARBA00007381"/>
    </source>
</evidence>
<evidence type="ECO:0000256" key="2">
    <source>
        <dbReference type="ARBA" id="ARBA00022741"/>
    </source>
</evidence>
<protein>
    <submittedName>
        <fullName evidence="5">Uncharacterized protein</fullName>
    </submittedName>
</protein>
<evidence type="ECO:0000256" key="4">
    <source>
        <dbReference type="SAM" id="MobiDB-lite"/>
    </source>
</evidence>
<sequence>MGSRFIVSVSYRSAPSRSVCKPTTTLQPPPPITGDGTEFRRRLYRLQRLQLRVVAEKVVVIDLGTNSTMGAMEGGKPVIITNAEGQQTTPSVVAGTKNGDRLVGQIAKRQAVVNLENTFFSVKSYSTFEVADGLTNRLDRLLSNYASFKQAQCSLKARLRPGR</sequence>
<dbReference type="PRINTS" id="PR00301">
    <property type="entry name" value="HEATSHOCK70"/>
</dbReference>
<dbReference type="Gene3D" id="3.30.420.40">
    <property type="match status" value="1"/>
</dbReference>
<comment type="caution">
    <text evidence="5">The sequence shown here is derived from an EMBL/GenBank/DDBJ whole genome shotgun (WGS) entry which is preliminary data.</text>
</comment>
<feature type="region of interest" description="Disordered" evidence="4">
    <location>
        <begin position="17"/>
        <end position="36"/>
    </location>
</feature>